<comment type="caution">
    <text evidence="1">The sequence shown here is derived from an EMBL/GenBank/DDBJ whole genome shotgun (WGS) entry which is preliminary data.</text>
</comment>
<proteinExistence type="predicted"/>
<name>A0AAV8YMS0_9CUCU</name>
<evidence type="ECO:0000313" key="1">
    <source>
        <dbReference type="EMBL" id="KAJ8952206.1"/>
    </source>
</evidence>
<dbReference type="Proteomes" id="UP001162162">
    <property type="component" value="Unassembled WGS sequence"/>
</dbReference>
<evidence type="ECO:0000313" key="2">
    <source>
        <dbReference type="Proteomes" id="UP001162162"/>
    </source>
</evidence>
<gene>
    <name evidence="1" type="ORF">NQ318_022656</name>
</gene>
<dbReference type="EMBL" id="JAPWTK010000072">
    <property type="protein sequence ID" value="KAJ8952206.1"/>
    <property type="molecule type" value="Genomic_DNA"/>
</dbReference>
<organism evidence="1 2">
    <name type="scientific">Aromia moschata</name>
    <dbReference type="NCBI Taxonomy" id="1265417"/>
    <lineage>
        <taxon>Eukaryota</taxon>
        <taxon>Metazoa</taxon>
        <taxon>Ecdysozoa</taxon>
        <taxon>Arthropoda</taxon>
        <taxon>Hexapoda</taxon>
        <taxon>Insecta</taxon>
        <taxon>Pterygota</taxon>
        <taxon>Neoptera</taxon>
        <taxon>Endopterygota</taxon>
        <taxon>Coleoptera</taxon>
        <taxon>Polyphaga</taxon>
        <taxon>Cucujiformia</taxon>
        <taxon>Chrysomeloidea</taxon>
        <taxon>Cerambycidae</taxon>
        <taxon>Cerambycinae</taxon>
        <taxon>Callichromatini</taxon>
        <taxon>Aromia</taxon>
    </lineage>
</organism>
<sequence length="63" mass="7493">MNRARKTKYLVFIFYKLARIMSMETLRNIYYALFNSIVLDSKLKENWSDTRISTSDTNESSCN</sequence>
<keyword evidence="2" id="KW-1185">Reference proteome</keyword>
<protein>
    <submittedName>
        <fullName evidence="1">Uncharacterized protein</fullName>
    </submittedName>
</protein>
<accession>A0AAV8YMS0</accession>
<reference evidence="1" key="1">
    <citation type="journal article" date="2023" name="Insect Mol. Biol.">
        <title>Genome sequencing provides insights into the evolution of gene families encoding plant cell wall-degrading enzymes in longhorned beetles.</title>
        <authorList>
            <person name="Shin N.R."/>
            <person name="Okamura Y."/>
            <person name="Kirsch R."/>
            <person name="Pauchet Y."/>
        </authorList>
    </citation>
    <scope>NUCLEOTIDE SEQUENCE</scope>
    <source>
        <strain evidence="1">AMC_N1</strain>
    </source>
</reference>
<dbReference type="AlphaFoldDB" id="A0AAV8YMS0"/>